<accession>A0A917E953</accession>
<reference evidence="2" key="2">
    <citation type="submission" date="2020-09" db="EMBL/GenBank/DDBJ databases">
        <authorList>
            <person name="Sun Q."/>
            <person name="Zhou Y."/>
        </authorList>
    </citation>
    <scope>NUCLEOTIDE SEQUENCE</scope>
    <source>
        <strain evidence="2">CGMCC 1.15519</strain>
    </source>
</reference>
<keyword evidence="1" id="KW-0472">Membrane</keyword>
<dbReference type="GO" id="GO:0006355">
    <property type="term" value="P:regulation of DNA-templated transcription"/>
    <property type="evidence" value="ECO:0007669"/>
    <property type="project" value="InterPro"/>
</dbReference>
<dbReference type="Proteomes" id="UP000635071">
    <property type="component" value="Unassembled WGS sequence"/>
</dbReference>
<dbReference type="NCBIfam" id="TIGR02976">
    <property type="entry name" value="phageshock_pspB"/>
    <property type="match status" value="1"/>
</dbReference>
<keyword evidence="1" id="KW-0812">Transmembrane</keyword>
<dbReference type="EMBL" id="BMJM01000005">
    <property type="protein sequence ID" value="GGE11540.1"/>
    <property type="molecule type" value="Genomic_DNA"/>
</dbReference>
<evidence type="ECO:0000256" key="1">
    <source>
        <dbReference type="SAM" id="Phobius"/>
    </source>
</evidence>
<evidence type="ECO:0000313" key="2">
    <source>
        <dbReference type="EMBL" id="GGE11540.1"/>
    </source>
</evidence>
<dbReference type="GO" id="GO:0009271">
    <property type="term" value="P:phage shock"/>
    <property type="evidence" value="ECO:0007669"/>
    <property type="project" value="InterPro"/>
</dbReference>
<dbReference type="Pfam" id="PF06667">
    <property type="entry name" value="PspB"/>
    <property type="match status" value="1"/>
</dbReference>
<keyword evidence="1" id="KW-1133">Transmembrane helix</keyword>
<dbReference type="RefSeq" id="WP_188762549.1">
    <property type="nucleotide sequence ID" value="NZ_BMJM01000005.1"/>
</dbReference>
<dbReference type="AlphaFoldDB" id="A0A917E953"/>
<protein>
    <submittedName>
        <fullName evidence="2">Phage shock protein B</fullName>
    </submittedName>
</protein>
<gene>
    <name evidence="2" type="primary">pspB</name>
    <name evidence="2" type="ORF">GCM10011529_17330</name>
</gene>
<evidence type="ECO:0000313" key="3">
    <source>
        <dbReference type="Proteomes" id="UP000635071"/>
    </source>
</evidence>
<feature type="transmembrane region" description="Helical" evidence="1">
    <location>
        <begin position="6"/>
        <end position="26"/>
    </location>
</feature>
<comment type="caution">
    <text evidence="2">The sequence shown here is derived from an EMBL/GenBank/DDBJ whole genome shotgun (WGS) entry which is preliminary data.</text>
</comment>
<keyword evidence="3" id="KW-1185">Reference proteome</keyword>
<organism evidence="2 3">
    <name type="scientific">Sandarakinorhabdus glacialis</name>
    <dbReference type="NCBI Taxonomy" id="1614636"/>
    <lineage>
        <taxon>Bacteria</taxon>
        <taxon>Pseudomonadati</taxon>
        <taxon>Pseudomonadota</taxon>
        <taxon>Alphaproteobacteria</taxon>
        <taxon>Sphingomonadales</taxon>
        <taxon>Sphingosinicellaceae</taxon>
        <taxon>Sandarakinorhabdus</taxon>
    </lineage>
</organism>
<proteinExistence type="predicted"/>
<name>A0A917E953_9SPHN</name>
<sequence>MENVMVPIAVVGMLFIGLPWMILHYLTRWKSGRGISQQDEALLDDLHEMARRLDSRLDSIERIIAADDPQWKDGRIPDLSTQKHQLR</sequence>
<dbReference type="InterPro" id="IPR009554">
    <property type="entry name" value="Phageshock_PspB"/>
</dbReference>
<reference evidence="2" key="1">
    <citation type="journal article" date="2014" name="Int. J. Syst. Evol. Microbiol.">
        <title>Complete genome sequence of Corynebacterium casei LMG S-19264T (=DSM 44701T), isolated from a smear-ripened cheese.</title>
        <authorList>
            <consortium name="US DOE Joint Genome Institute (JGI-PGF)"/>
            <person name="Walter F."/>
            <person name="Albersmeier A."/>
            <person name="Kalinowski J."/>
            <person name="Ruckert C."/>
        </authorList>
    </citation>
    <scope>NUCLEOTIDE SEQUENCE</scope>
    <source>
        <strain evidence="2">CGMCC 1.15519</strain>
    </source>
</reference>